<reference evidence="14" key="1">
    <citation type="journal article" date="2023" name="Mol. Biol. Evol.">
        <title>Third-Generation Sequencing Reveals the Adaptive Role of the Epigenome in Three Deep-Sea Polychaetes.</title>
        <authorList>
            <person name="Perez M."/>
            <person name="Aroh O."/>
            <person name="Sun Y."/>
            <person name="Lan Y."/>
            <person name="Juniper S.K."/>
            <person name="Young C.R."/>
            <person name="Angers B."/>
            <person name="Qian P.Y."/>
        </authorList>
    </citation>
    <scope>NUCLEOTIDE SEQUENCE</scope>
    <source>
        <strain evidence="14">P08H-3</strain>
    </source>
</reference>
<evidence type="ECO:0008006" key="16">
    <source>
        <dbReference type="Google" id="ProtNLM"/>
    </source>
</evidence>
<evidence type="ECO:0000256" key="3">
    <source>
        <dbReference type="ARBA" id="ARBA00022729"/>
    </source>
</evidence>
<dbReference type="FunFam" id="2.60.40.10:FF:000209">
    <property type="entry name" value="Sidekick cell adhesion molecule 2"/>
    <property type="match status" value="1"/>
</dbReference>
<evidence type="ECO:0000256" key="7">
    <source>
        <dbReference type="ARBA" id="ARBA00023136"/>
    </source>
</evidence>
<dbReference type="Gene3D" id="2.60.40.10">
    <property type="entry name" value="Immunoglobulins"/>
    <property type="match status" value="14"/>
</dbReference>
<comment type="subcellular location">
    <subcellularLocation>
        <location evidence="1">Membrane</location>
        <topology evidence="1">Single-pass type I membrane protein</topology>
    </subcellularLocation>
</comment>
<feature type="domain" description="Ig-like" evidence="12">
    <location>
        <begin position="218"/>
        <end position="300"/>
    </location>
</feature>
<dbReference type="CDD" id="cd00063">
    <property type="entry name" value="FN3"/>
    <property type="match status" value="10"/>
</dbReference>
<dbReference type="InterPro" id="IPR036179">
    <property type="entry name" value="Ig-like_dom_sf"/>
</dbReference>
<dbReference type="Pfam" id="PF13927">
    <property type="entry name" value="Ig_3"/>
    <property type="match status" value="2"/>
</dbReference>
<sequence length="1532" mass="170621">MIPFAFTGNQDKVVDQGQERIIDLPTIDSYPPPTITWDVWADGNWERIPTEGQRYHMTLKKQLVILETRLSSDNNKMFRARALLTQTGEESDSQTFVLKVQNVGSLTNDIPPKIVVPPSHTTTIQGQDAVVLECVANARPLNYLSLKWYKRSASSDRILIEPDNAKYLLPMYRRRLTILNPITDDSGTYLCEASFSRPGGVDLPTALAEANLTVLVEPSYVTPPPADIVQDVSTTVIIPCVANGLPSPTVRWYRNGIHIDSDVNNRYLVLSSGNLQISSAESDDSGMFQCFVTNEAGEINRATWVRVRSFPPEILEPPQNQTVIEGELARFPCKMTGAPEPQLSWYRVKSQAIEEVLPGNSGRIELLDDAILIPVTVVEDTGKYVCNVTNTLGHAVAEAWLKVIVKTKIVRPPQDVKVIKGSTTVLQCGVLHDPNVTVIWLWYLRNMRIDPFSDPRRQIREDGSLEVQAVRNQDIGTFQCNVYSTGGNDTAEADLIVVEIPYSPSVTSVMLNEEDTKAVDVSWSAGFDGNSPILQYVMQYRMVPPGLTLLPEEGWIEVANSIPPDMGVYSVTGLLPSRSYQFRISAVNTVGMGAASAPSTVIEIPQQPPSGPPRGVVSSPQSNNSVIVQWQPPEEEHWNGPLLGYMIRFKPSGYPDSTLKHKNITNYLITTDLLRGLIVWQEYEVSVAAYNAKGVGIYSIVVYVRTQEGHPTASPFNVTSHALSSTTIRLTWMPPDPQYINGINQGYKIYARQAGSEQHEIEVVVLSNVSNMLGKQEGFIHNLKKYSEYVITVLCFTSQGNGPKSNPVQERTLQDVPDQVASLSFDNVLDTSLRVLWTSPININGILKGYTLTYQKKDFPISKVTKSLSPTTLNYTVIGLAATTVYTIEVYASTEVGDGPSRAADIESGIPPVKPEPPTNLAVTNIKETSVILQFTPGFTGHTSISLWLVQKQSSDEEPWETVYEESNPDATSLLVTGLRPYTEYRLRMIAENIADTSNPSDPTYWFETIQAAPYNPPSDVSMRAVNETAVRVSWTPLPEKEWNGEQHGYSIMYRSLDAINNSKVVNMMDENANSYTIGRLNEWTEYEVKVCAFNAMGYSPYSEAVIDRTWESVPSAGPENVNATAVSSTSIKVVWENVSTPDQNGPILGYKVQYSSKEENISPVMRVVNISSAREVILTGLRKYVWYEVQMLAYTRIGDGVLSSPSVQVRTFEDVPGLPCCVHFPEVSSSSAKIVWGPPAEPNGIISGYRVGYRKKQQTRADEIIDDTLGPDRLEFSVTMLHRNTYYVFSVTAKTSSMGWGIRNELEVYTILNRREPDPPTQPQIMDTQVTERQVTINWQPSSDGFGPIRNYTVQVQQDDNEWRTETAYIMFNATSYTITGLQPYTRYRFRVAANNDIGRSAFSQASRQILTKQAAPDSPPVNLKVVPQTRTSVLVSWKIPPVSSWNGHLSGYRLDHRDANKGGAWITQKLYNPDMEYVVIEDLELFKTYEFQIKSFNMYGSSPWSPVAVVYLEMGASAVEAKSTQLLTLA</sequence>
<evidence type="ECO:0000259" key="13">
    <source>
        <dbReference type="PROSITE" id="PS50853"/>
    </source>
</evidence>
<feature type="domain" description="Fibronectin type-III" evidence="13">
    <location>
        <begin position="1118"/>
        <end position="1215"/>
    </location>
</feature>
<dbReference type="SUPFAM" id="SSF48726">
    <property type="entry name" value="Immunoglobulin"/>
    <property type="match status" value="4"/>
</dbReference>
<proteinExistence type="inferred from homology"/>
<dbReference type="PROSITE" id="PS50835">
    <property type="entry name" value="IG_LIKE"/>
    <property type="match status" value="4"/>
</dbReference>
<feature type="domain" description="Fibronectin type-III" evidence="13">
    <location>
        <begin position="612"/>
        <end position="709"/>
    </location>
</feature>
<dbReference type="InterPro" id="IPR013098">
    <property type="entry name" value="Ig_I-set"/>
</dbReference>
<feature type="domain" description="Fibronectin type-III" evidence="13">
    <location>
        <begin position="1219"/>
        <end position="1315"/>
    </location>
</feature>
<feature type="domain" description="Ig-like" evidence="12">
    <location>
        <begin position="312"/>
        <end position="397"/>
    </location>
</feature>
<keyword evidence="8" id="KW-1015">Disulfide bond</keyword>
<dbReference type="FunFam" id="2.60.40.10:FF:000093">
    <property type="entry name" value="Down syndrome cell adhesion molecule, isoform B"/>
    <property type="match status" value="1"/>
</dbReference>
<keyword evidence="6" id="KW-1133">Transmembrane helix</keyword>
<evidence type="ECO:0000256" key="11">
    <source>
        <dbReference type="ARBA" id="ARBA00061621"/>
    </source>
</evidence>
<dbReference type="SUPFAM" id="SSF49265">
    <property type="entry name" value="Fibronectin type III"/>
    <property type="match status" value="5"/>
</dbReference>
<dbReference type="FunFam" id="2.60.40.10:FF:000360">
    <property type="entry name" value="Sidekick cell adhesion molecule 2"/>
    <property type="match status" value="1"/>
</dbReference>
<dbReference type="InterPro" id="IPR003598">
    <property type="entry name" value="Ig_sub2"/>
</dbReference>
<dbReference type="EMBL" id="JAODUP010000010">
    <property type="protein sequence ID" value="KAK2169430.1"/>
    <property type="molecule type" value="Genomic_DNA"/>
</dbReference>
<dbReference type="GO" id="GO:0098609">
    <property type="term" value="P:cell-cell adhesion"/>
    <property type="evidence" value="ECO:0007669"/>
    <property type="project" value="TreeGrafter"/>
</dbReference>
<dbReference type="FunFam" id="2.60.40.10:FF:000032">
    <property type="entry name" value="palladin isoform X1"/>
    <property type="match status" value="1"/>
</dbReference>
<name>A0AAD9KE66_9ANNE</name>
<dbReference type="PROSITE" id="PS50853">
    <property type="entry name" value="FN3"/>
    <property type="match status" value="10"/>
</dbReference>
<feature type="domain" description="Fibronectin type-III" evidence="13">
    <location>
        <begin position="1320"/>
        <end position="1416"/>
    </location>
</feature>
<feature type="domain" description="Fibronectin type-III" evidence="13">
    <location>
        <begin position="819"/>
        <end position="913"/>
    </location>
</feature>
<keyword evidence="10" id="KW-0393">Immunoglobulin domain</keyword>
<dbReference type="Pfam" id="PF07679">
    <property type="entry name" value="I-set"/>
    <property type="match status" value="2"/>
</dbReference>
<evidence type="ECO:0000313" key="15">
    <source>
        <dbReference type="Proteomes" id="UP001208570"/>
    </source>
</evidence>
<evidence type="ECO:0000256" key="5">
    <source>
        <dbReference type="ARBA" id="ARBA00022889"/>
    </source>
</evidence>
<dbReference type="Pfam" id="PF00041">
    <property type="entry name" value="fn3"/>
    <property type="match status" value="10"/>
</dbReference>
<feature type="domain" description="Fibronectin type-III" evidence="13">
    <location>
        <begin position="1421"/>
        <end position="1517"/>
    </location>
</feature>
<gene>
    <name evidence="14" type="ORF">LSH36_10g11092</name>
</gene>
<evidence type="ECO:0000256" key="10">
    <source>
        <dbReference type="ARBA" id="ARBA00023319"/>
    </source>
</evidence>
<dbReference type="InterPro" id="IPR007110">
    <property type="entry name" value="Ig-like_dom"/>
</dbReference>
<comment type="similarity">
    <text evidence="11">Belongs to the sidekick family.</text>
</comment>
<dbReference type="PRINTS" id="PR00014">
    <property type="entry name" value="FNTYPEIII"/>
</dbReference>
<dbReference type="PANTHER" id="PTHR44170">
    <property type="entry name" value="PROTEIN SIDEKICK"/>
    <property type="match status" value="1"/>
</dbReference>
<feature type="domain" description="Fibronectin type-III" evidence="13">
    <location>
        <begin position="1017"/>
        <end position="1113"/>
    </location>
</feature>
<dbReference type="SMART" id="SM00409">
    <property type="entry name" value="IG"/>
    <property type="match status" value="4"/>
</dbReference>
<evidence type="ECO:0000256" key="8">
    <source>
        <dbReference type="ARBA" id="ARBA00023157"/>
    </source>
</evidence>
<keyword evidence="3" id="KW-0732">Signal</keyword>
<evidence type="ECO:0000256" key="1">
    <source>
        <dbReference type="ARBA" id="ARBA00004479"/>
    </source>
</evidence>
<dbReference type="Proteomes" id="UP001208570">
    <property type="component" value="Unassembled WGS sequence"/>
</dbReference>
<keyword evidence="4" id="KW-0677">Repeat</keyword>
<feature type="domain" description="Ig-like" evidence="12">
    <location>
        <begin position="112"/>
        <end position="213"/>
    </location>
</feature>
<keyword evidence="9" id="KW-0325">Glycoprotein</keyword>
<keyword evidence="5" id="KW-0130">Cell adhesion</keyword>
<feature type="domain" description="Fibronectin type-III" evidence="13">
    <location>
        <begin position="500"/>
        <end position="607"/>
    </location>
</feature>
<dbReference type="InterPro" id="IPR003961">
    <property type="entry name" value="FN3_dom"/>
</dbReference>
<dbReference type="SMART" id="SM00408">
    <property type="entry name" value="IGc2"/>
    <property type="match status" value="4"/>
</dbReference>
<comment type="caution">
    <text evidence="14">The sequence shown here is derived from an EMBL/GenBank/DDBJ whole genome shotgun (WGS) entry which is preliminary data.</text>
</comment>
<organism evidence="14 15">
    <name type="scientific">Paralvinella palmiformis</name>
    <dbReference type="NCBI Taxonomy" id="53620"/>
    <lineage>
        <taxon>Eukaryota</taxon>
        <taxon>Metazoa</taxon>
        <taxon>Spiralia</taxon>
        <taxon>Lophotrochozoa</taxon>
        <taxon>Annelida</taxon>
        <taxon>Polychaeta</taxon>
        <taxon>Sedentaria</taxon>
        <taxon>Canalipalpata</taxon>
        <taxon>Terebellida</taxon>
        <taxon>Terebelliformia</taxon>
        <taxon>Alvinellidae</taxon>
        <taxon>Paralvinella</taxon>
    </lineage>
</organism>
<evidence type="ECO:0000313" key="14">
    <source>
        <dbReference type="EMBL" id="KAK2169430.1"/>
    </source>
</evidence>
<dbReference type="InterPro" id="IPR036116">
    <property type="entry name" value="FN3_sf"/>
</dbReference>
<dbReference type="InterPro" id="IPR003599">
    <property type="entry name" value="Ig_sub"/>
</dbReference>
<dbReference type="CDD" id="cd00096">
    <property type="entry name" value="Ig"/>
    <property type="match status" value="1"/>
</dbReference>
<dbReference type="PANTHER" id="PTHR44170:SF49">
    <property type="entry name" value="PROTEIN SIDEKICK-1 ISOFORM X1"/>
    <property type="match status" value="1"/>
</dbReference>
<dbReference type="FunFam" id="2.60.40.10:FF:000028">
    <property type="entry name" value="Neuronal cell adhesion molecule"/>
    <property type="match status" value="1"/>
</dbReference>
<dbReference type="SMART" id="SM00060">
    <property type="entry name" value="FN3"/>
    <property type="match status" value="10"/>
</dbReference>
<evidence type="ECO:0000256" key="6">
    <source>
        <dbReference type="ARBA" id="ARBA00022989"/>
    </source>
</evidence>
<evidence type="ECO:0000256" key="9">
    <source>
        <dbReference type="ARBA" id="ARBA00023180"/>
    </source>
</evidence>
<keyword evidence="7" id="KW-0472">Membrane</keyword>
<dbReference type="GO" id="GO:0016020">
    <property type="term" value="C:membrane"/>
    <property type="evidence" value="ECO:0007669"/>
    <property type="project" value="UniProtKB-SubCell"/>
</dbReference>
<feature type="domain" description="Fibronectin type-III" evidence="13">
    <location>
        <begin position="714"/>
        <end position="815"/>
    </location>
</feature>
<dbReference type="InterPro" id="IPR013783">
    <property type="entry name" value="Ig-like_fold"/>
</dbReference>
<evidence type="ECO:0000259" key="12">
    <source>
        <dbReference type="PROSITE" id="PS50835"/>
    </source>
</evidence>
<dbReference type="FunFam" id="2.60.40.10:FF:000158">
    <property type="entry name" value="Sidekick cell adhesion molecule 2"/>
    <property type="match status" value="1"/>
</dbReference>
<keyword evidence="15" id="KW-1185">Reference proteome</keyword>
<evidence type="ECO:0000256" key="4">
    <source>
        <dbReference type="ARBA" id="ARBA00022737"/>
    </source>
</evidence>
<feature type="domain" description="Fibronectin type-III" evidence="13">
    <location>
        <begin position="917"/>
        <end position="1012"/>
    </location>
</feature>
<protein>
    <recommendedName>
        <fullName evidence="16">Protein sidekick</fullName>
    </recommendedName>
</protein>
<keyword evidence="2" id="KW-0812">Transmembrane</keyword>
<evidence type="ECO:0000256" key="2">
    <source>
        <dbReference type="ARBA" id="ARBA00022692"/>
    </source>
</evidence>
<accession>A0AAD9KE66</accession>
<feature type="domain" description="Ig-like" evidence="12">
    <location>
        <begin position="407"/>
        <end position="496"/>
    </location>
</feature>